<dbReference type="GO" id="GO:0016616">
    <property type="term" value="F:oxidoreductase activity, acting on the CH-OH group of donors, NAD or NADP as acceptor"/>
    <property type="evidence" value="ECO:0007669"/>
    <property type="project" value="InterPro"/>
</dbReference>
<evidence type="ECO:0000256" key="10">
    <source>
        <dbReference type="PIRSR" id="PIRSR000103-1"/>
    </source>
</evidence>
<dbReference type="InterPro" id="IPR006115">
    <property type="entry name" value="6PGDH_NADP-bd"/>
</dbReference>
<dbReference type="PANTHER" id="PTHR43060">
    <property type="entry name" value="3-HYDROXYISOBUTYRATE DEHYDROGENASE-LIKE 1, MITOCHONDRIAL-RELATED"/>
    <property type="match status" value="1"/>
</dbReference>
<dbReference type="InterPro" id="IPR029154">
    <property type="entry name" value="HIBADH-like_NADP-bd"/>
</dbReference>
<evidence type="ECO:0000259" key="11">
    <source>
        <dbReference type="Pfam" id="PF03446"/>
    </source>
</evidence>
<dbReference type="PIRSF" id="PIRSF000103">
    <property type="entry name" value="HIBADH"/>
    <property type="match status" value="1"/>
</dbReference>
<evidence type="ECO:0000256" key="8">
    <source>
        <dbReference type="ARBA" id="ARBA00039407"/>
    </source>
</evidence>
<dbReference type="InterPro" id="IPR002204">
    <property type="entry name" value="3-OH-isobutyrate_DH-rel_CS"/>
</dbReference>
<evidence type="ECO:0000256" key="9">
    <source>
        <dbReference type="ARBA" id="ARBA00047312"/>
    </source>
</evidence>
<dbReference type="SUPFAM" id="SSF48179">
    <property type="entry name" value="6-phosphogluconate dehydrogenase C-terminal domain-like"/>
    <property type="match status" value="1"/>
</dbReference>
<evidence type="ECO:0000256" key="5">
    <source>
        <dbReference type="ARBA" id="ARBA00037062"/>
    </source>
</evidence>
<dbReference type="RefSeq" id="WP_184152454.1">
    <property type="nucleotide sequence ID" value="NZ_JACHFM010000003.1"/>
</dbReference>
<evidence type="ECO:0000256" key="3">
    <source>
        <dbReference type="ARBA" id="ARBA00023027"/>
    </source>
</evidence>
<dbReference type="Gene3D" id="3.40.50.720">
    <property type="entry name" value="NAD(P)-binding Rossmann-like Domain"/>
    <property type="match status" value="1"/>
</dbReference>
<evidence type="ECO:0000313" key="14">
    <source>
        <dbReference type="Proteomes" id="UP000549457"/>
    </source>
</evidence>
<dbReference type="SUPFAM" id="SSF51735">
    <property type="entry name" value="NAD(P)-binding Rossmann-fold domains"/>
    <property type="match status" value="1"/>
</dbReference>
<feature type="active site" evidence="10">
    <location>
        <position position="180"/>
    </location>
</feature>
<feature type="domain" description="3-hydroxyisobutyrate dehydrogenase-like NAD-binding" evidence="12">
    <location>
        <begin position="174"/>
        <end position="294"/>
    </location>
</feature>
<accession>A0A840SWL2</accession>
<dbReference type="Pfam" id="PF03446">
    <property type="entry name" value="NAD_binding_2"/>
    <property type="match status" value="1"/>
</dbReference>
<evidence type="ECO:0000313" key="13">
    <source>
        <dbReference type="EMBL" id="MBB5223531.1"/>
    </source>
</evidence>
<keyword evidence="4" id="KW-0119">Carbohydrate metabolism</keyword>
<keyword evidence="2 13" id="KW-0560">Oxidoreductase</keyword>
<feature type="domain" description="6-phosphogluconate dehydrogenase NADP-binding" evidence="11">
    <location>
        <begin position="11"/>
        <end position="167"/>
    </location>
</feature>
<dbReference type="InterPro" id="IPR050006">
    <property type="entry name" value="LtnD"/>
</dbReference>
<sequence>MSDVGETPAIRVAVIGLGSMGLGMAESLLRAGFAVSGCDLAQPALDRLAMAGGRPCTTPAEAAEGAAVIVVVVVNAAQTSDVLFGRDGAVPVAPAGAVVVSSATMAPADAEALARRCEDAGLLFLDAPISGGAKRAAEGELTVMASGAETAFAKAGPVLEAVAVKVHRLGDRAGIGASVKMVNQLLAGVHIAAACEAITLAGKLGLDLDTVYEVITGSAGNSWMFENRIPHVLAGDYTPLSSVEIFVKDLGIIQDMARTERYPAPVAAAALQMYLAAAGSGMGRDDDASLARVYARLSGVSLPGDA</sequence>
<keyword evidence="1" id="KW-0521">NADP</keyword>
<comment type="catalytic activity">
    <reaction evidence="9">
        <text>L-threonate + NAD(+) = 2-dehydro-L-erythronate + NADH + H(+)</text>
        <dbReference type="Rhea" id="RHEA:52548"/>
        <dbReference type="ChEBI" id="CHEBI:15378"/>
        <dbReference type="ChEBI" id="CHEBI:57540"/>
        <dbReference type="ChEBI" id="CHEBI:57561"/>
        <dbReference type="ChEBI" id="CHEBI:57945"/>
        <dbReference type="ChEBI" id="CHEBI:136669"/>
        <dbReference type="EC" id="1.1.1.411"/>
    </reaction>
</comment>
<proteinExistence type="inferred from homology"/>
<dbReference type="EC" id="1.1.1.411" evidence="7"/>
<dbReference type="InterPro" id="IPR015815">
    <property type="entry name" value="HIBADH-related"/>
</dbReference>
<comment type="function">
    <text evidence="5">Catalyzes oxidation of L-threonate to 2-oxo-tetronate. Can use either NAD(+) or NADP(+) as cosubstrate, with a preference for NAD(+).</text>
</comment>
<dbReference type="NCBIfam" id="NF043037">
    <property type="entry name" value="ThreonDh"/>
    <property type="match status" value="1"/>
</dbReference>
<gene>
    <name evidence="13" type="ORF">HNP73_003478</name>
</gene>
<dbReference type="InterPro" id="IPR008927">
    <property type="entry name" value="6-PGluconate_DH-like_C_sf"/>
</dbReference>
<dbReference type="PROSITE" id="PS00895">
    <property type="entry name" value="3_HYDROXYISOBUT_DH"/>
    <property type="match status" value="1"/>
</dbReference>
<evidence type="ECO:0000259" key="12">
    <source>
        <dbReference type="Pfam" id="PF14833"/>
    </source>
</evidence>
<keyword evidence="14" id="KW-1185">Reference proteome</keyword>
<dbReference type="InterPro" id="IPR013328">
    <property type="entry name" value="6PGD_dom2"/>
</dbReference>
<dbReference type="GO" id="GO:0016054">
    <property type="term" value="P:organic acid catabolic process"/>
    <property type="evidence" value="ECO:0007669"/>
    <property type="project" value="UniProtKB-ARBA"/>
</dbReference>
<evidence type="ECO:0000256" key="1">
    <source>
        <dbReference type="ARBA" id="ARBA00022857"/>
    </source>
</evidence>
<dbReference type="PANTHER" id="PTHR43060:SF17">
    <property type="entry name" value="L-THREONATE DEHYDROGENASE"/>
    <property type="match status" value="1"/>
</dbReference>
<dbReference type="GO" id="GO:0051287">
    <property type="term" value="F:NAD binding"/>
    <property type="evidence" value="ECO:0007669"/>
    <property type="project" value="InterPro"/>
</dbReference>
<dbReference type="EMBL" id="JACHFM010000003">
    <property type="protein sequence ID" value="MBB5223531.1"/>
    <property type="molecule type" value="Genomic_DNA"/>
</dbReference>
<dbReference type="Proteomes" id="UP000549457">
    <property type="component" value="Unassembled WGS sequence"/>
</dbReference>
<protein>
    <recommendedName>
        <fullName evidence="8">L-threonate dehydrogenase</fullName>
        <ecNumber evidence="7">1.1.1.411</ecNumber>
    </recommendedName>
</protein>
<dbReference type="InterPro" id="IPR036291">
    <property type="entry name" value="NAD(P)-bd_dom_sf"/>
</dbReference>
<organism evidence="13 14">
    <name type="scientific">Amaricoccus macauensis</name>
    <dbReference type="NCBI Taxonomy" id="57001"/>
    <lineage>
        <taxon>Bacteria</taxon>
        <taxon>Pseudomonadati</taxon>
        <taxon>Pseudomonadota</taxon>
        <taxon>Alphaproteobacteria</taxon>
        <taxon>Rhodobacterales</taxon>
        <taxon>Paracoccaceae</taxon>
        <taxon>Amaricoccus</taxon>
    </lineage>
</organism>
<keyword evidence="3" id="KW-0520">NAD</keyword>
<comment type="caution">
    <text evidence="13">The sequence shown here is derived from an EMBL/GenBank/DDBJ whole genome shotgun (WGS) entry which is preliminary data.</text>
</comment>
<dbReference type="GO" id="GO:0050661">
    <property type="term" value="F:NADP binding"/>
    <property type="evidence" value="ECO:0007669"/>
    <property type="project" value="InterPro"/>
</dbReference>
<evidence type="ECO:0000256" key="4">
    <source>
        <dbReference type="ARBA" id="ARBA00023277"/>
    </source>
</evidence>
<evidence type="ECO:0000256" key="7">
    <source>
        <dbReference type="ARBA" id="ARBA00038870"/>
    </source>
</evidence>
<comment type="similarity">
    <text evidence="6">Belongs to the HIBADH-related family. L-threonate dehydrogenase subfamily.</text>
</comment>
<reference evidence="13 14" key="1">
    <citation type="submission" date="2020-08" db="EMBL/GenBank/DDBJ databases">
        <title>Genomic Encyclopedia of Type Strains, Phase IV (KMG-IV): sequencing the most valuable type-strain genomes for metagenomic binning, comparative biology and taxonomic classification.</title>
        <authorList>
            <person name="Goeker M."/>
        </authorList>
    </citation>
    <scope>NUCLEOTIDE SEQUENCE [LARGE SCALE GENOMIC DNA]</scope>
    <source>
        <strain evidence="13 14">DSM 101730</strain>
    </source>
</reference>
<evidence type="ECO:0000256" key="2">
    <source>
        <dbReference type="ARBA" id="ARBA00023002"/>
    </source>
</evidence>
<name>A0A840SWL2_9RHOB</name>
<evidence type="ECO:0000256" key="6">
    <source>
        <dbReference type="ARBA" id="ARBA00037979"/>
    </source>
</evidence>
<dbReference type="Pfam" id="PF14833">
    <property type="entry name" value="NAD_binding_11"/>
    <property type="match status" value="1"/>
</dbReference>
<dbReference type="AlphaFoldDB" id="A0A840SWL2"/>
<dbReference type="Gene3D" id="1.10.1040.10">
    <property type="entry name" value="N-(1-d-carboxylethyl)-l-norvaline Dehydrogenase, domain 2"/>
    <property type="match status" value="1"/>
</dbReference>